<evidence type="ECO:0000313" key="5">
    <source>
        <dbReference type="Proteomes" id="UP000549457"/>
    </source>
</evidence>
<dbReference type="Proteomes" id="UP000549457">
    <property type="component" value="Unassembled WGS sequence"/>
</dbReference>
<proteinExistence type="inferred from homology"/>
<name>A0A840SRU7_9RHOB</name>
<dbReference type="InterPro" id="IPR002168">
    <property type="entry name" value="Lipase_GDXG_HIS_AS"/>
</dbReference>
<dbReference type="AlphaFoldDB" id="A0A840SRU7"/>
<dbReference type="EMBL" id="JACHFM010000002">
    <property type="protein sequence ID" value="MBB5222063.1"/>
    <property type="molecule type" value="Genomic_DNA"/>
</dbReference>
<comment type="caution">
    <text evidence="4">The sequence shown here is derived from an EMBL/GenBank/DDBJ whole genome shotgun (WGS) entry which is preliminary data.</text>
</comment>
<keyword evidence="5" id="KW-1185">Reference proteome</keyword>
<dbReference type="Pfam" id="PF07859">
    <property type="entry name" value="Abhydrolase_3"/>
    <property type="match status" value="1"/>
</dbReference>
<feature type="domain" description="Alpha/beta hydrolase fold-3" evidence="3">
    <location>
        <begin position="73"/>
        <end position="274"/>
    </location>
</feature>
<dbReference type="RefSeq" id="WP_184148486.1">
    <property type="nucleotide sequence ID" value="NZ_JACHFM010000002.1"/>
</dbReference>
<evidence type="ECO:0000313" key="4">
    <source>
        <dbReference type="EMBL" id="MBB5222063.1"/>
    </source>
</evidence>
<evidence type="ECO:0000256" key="1">
    <source>
        <dbReference type="ARBA" id="ARBA00010515"/>
    </source>
</evidence>
<dbReference type="InterPro" id="IPR013094">
    <property type="entry name" value="AB_hydrolase_3"/>
</dbReference>
<organism evidence="4 5">
    <name type="scientific">Amaricoccus macauensis</name>
    <dbReference type="NCBI Taxonomy" id="57001"/>
    <lineage>
        <taxon>Bacteria</taxon>
        <taxon>Pseudomonadati</taxon>
        <taxon>Pseudomonadota</taxon>
        <taxon>Alphaproteobacteria</taxon>
        <taxon>Rhodobacterales</taxon>
        <taxon>Paracoccaceae</taxon>
        <taxon>Amaricoccus</taxon>
    </lineage>
</organism>
<comment type="similarity">
    <text evidence="1">Belongs to the 'GDXG' lipolytic enzyme family.</text>
</comment>
<accession>A0A840SRU7</accession>
<dbReference type="GO" id="GO:0004806">
    <property type="term" value="F:triacylglycerol lipase activity"/>
    <property type="evidence" value="ECO:0007669"/>
    <property type="project" value="TreeGrafter"/>
</dbReference>
<gene>
    <name evidence="4" type="ORF">HNP73_001999</name>
</gene>
<sequence length="301" mass="31713">MSLRLIALDLWLRSTMKRRLATASVPDARAQMERDAALLPRPPGAVWREAAVAGISAWRLDPGPAAVPDAGLLLWLHGGAYCLGSPATHASMVATLALAAGTGAVLPDYRLAPEAPFPAAIEDASAVWRALRAEGWPAERIVLGGDSAGGGLVFALLHEIIASGDRPPAGVVAFSPWTDLTLSGASLRRLAWRDALLPARRIGEVCELYLAGADPTDPRASPIRGHFAGAGPVLIQASTAEILLDDARGMAERLRADGVTVELDLWRGLPHVWQGFVGVLPEAEAALARAAHFVSSRLNKP</sequence>
<dbReference type="InterPro" id="IPR050300">
    <property type="entry name" value="GDXG_lipolytic_enzyme"/>
</dbReference>
<reference evidence="4 5" key="1">
    <citation type="submission" date="2020-08" db="EMBL/GenBank/DDBJ databases">
        <title>Genomic Encyclopedia of Type Strains, Phase IV (KMG-IV): sequencing the most valuable type-strain genomes for metagenomic binning, comparative biology and taxonomic classification.</title>
        <authorList>
            <person name="Goeker M."/>
        </authorList>
    </citation>
    <scope>NUCLEOTIDE SEQUENCE [LARGE SCALE GENOMIC DNA]</scope>
    <source>
        <strain evidence="4 5">DSM 101730</strain>
    </source>
</reference>
<dbReference type="PANTHER" id="PTHR48081:SF30">
    <property type="entry name" value="ACETYL-HYDROLASE LIPR-RELATED"/>
    <property type="match status" value="1"/>
</dbReference>
<keyword evidence="2" id="KW-0378">Hydrolase</keyword>
<dbReference type="PROSITE" id="PS01173">
    <property type="entry name" value="LIPASE_GDXG_HIS"/>
    <property type="match status" value="1"/>
</dbReference>
<dbReference type="InterPro" id="IPR029058">
    <property type="entry name" value="AB_hydrolase_fold"/>
</dbReference>
<protein>
    <submittedName>
        <fullName evidence="4">Acetyl esterase/lipase</fullName>
    </submittedName>
</protein>
<evidence type="ECO:0000256" key="2">
    <source>
        <dbReference type="ARBA" id="ARBA00022801"/>
    </source>
</evidence>
<dbReference type="Gene3D" id="3.40.50.1820">
    <property type="entry name" value="alpha/beta hydrolase"/>
    <property type="match status" value="1"/>
</dbReference>
<dbReference type="PANTHER" id="PTHR48081">
    <property type="entry name" value="AB HYDROLASE SUPERFAMILY PROTEIN C4A8.06C"/>
    <property type="match status" value="1"/>
</dbReference>
<dbReference type="SUPFAM" id="SSF53474">
    <property type="entry name" value="alpha/beta-Hydrolases"/>
    <property type="match status" value="1"/>
</dbReference>
<evidence type="ECO:0000259" key="3">
    <source>
        <dbReference type="Pfam" id="PF07859"/>
    </source>
</evidence>